<dbReference type="Proteomes" id="UP000079169">
    <property type="component" value="Unplaced"/>
</dbReference>
<dbReference type="InterPro" id="IPR018222">
    <property type="entry name" value="Nuclear_transport_factor_2_euk"/>
</dbReference>
<name>A0A1S3D1V6_DIACI</name>
<dbReference type="PaxDb" id="121845-A0A1S3D1V6"/>
<dbReference type="OMA" id="PHICVEQ"/>
<feature type="domain" description="NTF2" evidence="8">
    <location>
        <begin position="316"/>
        <end position="479"/>
    </location>
</feature>
<dbReference type="Gene3D" id="3.10.450.50">
    <property type="match status" value="1"/>
</dbReference>
<dbReference type="Pfam" id="PF03943">
    <property type="entry name" value="TAP_C"/>
    <property type="match status" value="1"/>
</dbReference>
<evidence type="ECO:0000256" key="1">
    <source>
        <dbReference type="ARBA" id="ARBA00004123"/>
    </source>
</evidence>
<accession>A0A1S3D1V6</accession>
<keyword evidence="4" id="KW-0677">Repeat</keyword>
<evidence type="ECO:0000256" key="5">
    <source>
        <dbReference type="ARBA" id="ARBA00022816"/>
    </source>
</evidence>
<dbReference type="PROSITE" id="PS51281">
    <property type="entry name" value="TAP_C"/>
    <property type="match status" value="1"/>
</dbReference>
<evidence type="ECO:0000313" key="11">
    <source>
        <dbReference type="RefSeq" id="XP_008471626.1"/>
    </source>
</evidence>
<evidence type="ECO:0000256" key="2">
    <source>
        <dbReference type="ARBA" id="ARBA00009285"/>
    </source>
</evidence>
<evidence type="ECO:0000313" key="10">
    <source>
        <dbReference type="Proteomes" id="UP000079169"/>
    </source>
</evidence>
<feature type="region of interest" description="Disordered" evidence="7">
    <location>
        <begin position="551"/>
        <end position="592"/>
    </location>
</feature>
<dbReference type="Pfam" id="PF24048">
    <property type="entry name" value="LRR_NXF1-5"/>
    <property type="match status" value="1"/>
</dbReference>
<dbReference type="STRING" id="121845.A0A1S3D1V6"/>
<reference evidence="11" key="1">
    <citation type="submission" date="2025-08" db="UniProtKB">
        <authorList>
            <consortium name="RefSeq"/>
        </authorList>
    </citation>
    <scope>IDENTIFICATION</scope>
</reference>
<dbReference type="SUPFAM" id="SSF52058">
    <property type="entry name" value="L domain-like"/>
    <property type="match status" value="1"/>
</dbReference>
<dbReference type="Gene3D" id="1.10.8.10">
    <property type="entry name" value="DNA helicase RuvA subunit, C-terminal domain"/>
    <property type="match status" value="1"/>
</dbReference>
<dbReference type="InterPro" id="IPR057125">
    <property type="entry name" value="NXF1/2/3/5-like_LRR"/>
</dbReference>
<dbReference type="AlphaFoldDB" id="A0A1S3D1V6"/>
<keyword evidence="5" id="KW-0509">mRNA transport</keyword>
<dbReference type="InterPro" id="IPR032675">
    <property type="entry name" value="LRR_dom_sf"/>
</dbReference>
<keyword evidence="6" id="KW-0539">Nucleus</keyword>
<dbReference type="GO" id="GO:0003723">
    <property type="term" value="F:RNA binding"/>
    <property type="evidence" value="ECO:0007669"/>
    <property type="project" value="TreeGrafter"/>
</dbReference>
<keyword evidence="3" id="KW-0813">Transport</keyword>
<dbReference type="InterPro" id="IPR005637">
    <property type="entry name" value="TAP_C_dom"/>
</dbReference>
<dbReference type="PANTHER" id="PTHR10662">
    <property type="entry name" value="NUCLEAR RNA EXPORT FACTOR"/>
    <property type="match status" value="1"/>
</dbReference>
<proteinExistence type="inferred from homology"/>
<dbReference type="GO" id="GO:0016973">
    <property type="term" value="P:poly(A)+ mRNA export from nucleus"/>
    <property type="evidence" value="ECO:0007669"/>
    <property type="project" value="TreeGrafter"/>
</dbReference>
<dbReference type="GeneID" id="103508826"/>
<evidence type="ECO:0000259" key="9">
    <source>
        <dbReference type="PROSITE" id="PS51281"/>
    </source>
</evidence>
<evidence type="ECO:0000259" key="8">
    <source>
        <dbReference type="PROSITE" id="PS50177"/>
    </source>
</evidence>
<dbReference type="InterPro" id="IPR002075">
    <property type="entry name" value="NTF2_dom"/>
</dbReference>
<protein>
    <submittedName>
        <fullName evidence="11">Nuclear RNA export factor 1</fullName>
    </submittedName>
</protein>
<dbReference type="SUPFAM" id="SSF54427">
    <property type="entry name" value="NTF2-like"/>
    <property type="match status" value="1"/>
</dbReference>
<evidence type="ECO:0000256" key="3">
    <source>
        <dbReference type="ARBA" id="ARBA00022448"/>
    </source>
</evidence>
<organism evidence="10 11">
    <name type="scientific">Diaphorina citri</name>
    <name type="common">Asian citrus psyllid</name>
    <dbReference type="NCBI Taxonomy" id="121845"/>
    <lineage>
        <taxon>Eukaryota</taxon>
        <taxon>Metazoa</taxon>
        <taxon>Ecdysozoa</taxon>
        <taxon>Arthropoda</taxon>
        <taxon>Hexapoda</taxon>
        <taxon>Insecta</taxon>
        <taxon>Pterygota</taxon>
        <taxon>Neoptera</taxon>
        <taxon>Paraneoptera</taxon>
        <taxon>Hemiptera</taxon>
        <taxon>Sternorrhyncha</taxon>
        <taxon>Psylloidea</taxon>
        <taxon>Psyllidae</taxon>
        <taxon>Diaphorininae</taxon>
        <taxon>Diaphorina</taxon>
    </lineage>
</organism>
<comment type="subcellular location">
    <subcellularLocation>
        <location evidence="1">Nucleus</location>
    </subcellularLocation>
</comment>
<dbReference type="InterPro" id="IPR030217">
    <property type="entry name" value="NXF_fam"/>
</dbReference>
<keyword evidence="10" id="KW-1185">Reference proteome</keyword>
<evidence type="ECO:0000256" key="7">
    <source>
        <dbReference type="SAM" id="MobiDB-lite"/>
    </source>
</evidence>
<dbReference type="GO" id="GO:0005634">
    <property type="term" value="C:nucleus"/>
    <property type="evidence" value="ECO:0007669"/>
    <property type="project" value="UniProtKB-SubCell"/>
</dbReference>
<dbReference type="RefSeq" id="XP_008471626.1">
    <property type="nucleotide sequence ID" value="XM_008473404.1"/>
</dbReference>
<dbReference type="Gene3D" id="3.30.70.330">
    <property type="match status" value="1"/>
</dbReference>
<dbReference type="InterPro" id="IPR012677">
    <property type="entry name" value="Nucleotide-bd_a/b_plait_sf"/>
</dbReference>
<comment type="similarity">
    <text evidence="2">Belongs to the NXF family.</text>
</comment>
<dbReference type="InterPro" id="IPR032710">
    <property type="entry name" value="NTF2-like_dom_sf"/>
</dbReference>
<dbReference type="PROSITE" id="PS50177">
    <property type="entry name" value="NTF2_DOMAIN"/>
    <property type="match status" value="1"/>
</dbReference>
<dbReference type="Pfam" id="PF22602">
    <property type="entry name" value="NXF_NTF2"/>
    <property type="match status" value="1"/>
</dbReference>
<dbReference type="Gene3D" id="3.80.10.10">
    <property type="entry name" value="Ribonuclease Inhibitor"/>
    <property type="match status" value="1"/>
</dbReference>
<gene>
    <name evidence="11" type="primary">LOC103508826</name>
</gene>
<dbReference type="PANTHER" id="PTHR10662:SF22">
    <property type="entry name" value="NUCLEAR RNA EXPORT FACTOR 1"/>
    <property type="match status" value="1"/>
</dbReference>
<dbReference type="KEGG" id="dci:103508826"/>
<evidence type="ECO:0000256" key="6">
    <source>
        <dbReference type="ARBA" id="ARBA00023242"/>
    </source>
</evidence>
<feature type="domain" description="TAP-C" evidence="9">
    <location>
        <begin position="511"/>
        <end position="565"/>
    </location>
</feature>
<evidence type="ECO:0000256" key="4">
    <source>
        <dbReference type="ARBA" id="ARBA00022737"/>
    </source>
</evidence>
<sequence length="592" mass="67436">MSQEKFGCSEKKWTTDQSSSSNQECKTVRNTAKSRSFQYNLGPHVFKKSSSGWYYVRIVSASKCPQKKALSLIEAYVQPSKFVYYDFRHIQRKDEYSFFLDDFEVARKLFYSRGQIKTECHHTLLFLVTSTTPPFVTSGSNLKIIRSVIAHRYNPDSNTLDLSRFHDDPELLRADCLVPLDRPIVFRHICGIISSTLPDLKAINLNGNKIFNRDCLTMVAKAAPRLISVHLKNNNLKDIQTLSGLSALDLQELYLADNPFSEEPSEALSVADELMTLFPNLRKLDEVILESNNPKPVCTLPSPEPIFLSCNYAKLFTRVFVEKYFEVFDTICRQELALFYHEDVQFSLVAIDGKGKNAGISCLIKSSRNLKRVSDPNKQDSLLHKGKHNVMEFLNQFPYTKHDRSSFTCDCPVMTSSLIHLTVSGLYEQLSPAGSNRTGLYKQLSPWSSQRIFIAFNRAFVFIPDTSRKFAISNDQLFVTGATQEQYIRAFSSLNGLELMLHDGLDAKERQRRLNLIRELSLATGTELNVSEEALMQSGWDYECALDSFKRSKEEAHPREKMSPSSTRDEMSPNCTRDEMSPSCTRDEMSPS</sequence>